<feature type="region of interest" description="Disordered" evidence="1">
    <location>
        <begin position="165"/>
        <end position="238"/>
    </location>
</feature>
<name>A0A6L2NS59_TANCI</name>
<keyword evidence="2" id="KW-0732">Signal</keyword>
<accession>A0A6L2NS59</accession>
<dbReference type="AlphaFoldDB" id="A0A6L2NS59"/>
<comment type="caution">
    <text evidence="3">The sequence shown here is derived from an EMBL/GenBank/DDBJ whole genome shotgun (WGS) entry which is preliminary data.</text>
</comment>
<sequence length="238" mass="26439">MVSLAVQRLKNHVVFVYVFLCWSAGHLQTQRVVSTSSNQGFRVCTASAGVAMASAISRFGCNTSILTNIAAEANLRMPPKRRSTSAASAFATPTMTQAAIRQLVIDSVTVLAVLCPKMAPNTEKLIESFIRGLPQSIEGTVTASKPQTLEEAANIAQRLMDQVTKHNSVQGTNDHKRKFDDRRSTTTNNNYPNNRVNNYQNNHNNNSNRNNDYRQQQNKRPKTFRDYAATPTENNGYT</sequence>
<feature type="chain" id="PRO_5027051695" description="Reverse transcriptase domain-containing protein" evidence="2">
    <location>
        <begin position="30"/>
        <end position="238"/>
    </location>
</feature>
<feature type="signal peptide" evidence="2">
    <location>
        <begin position="1"/>
        <end position="29"/>
    </location>
</feature>
<evidence type="ECO:0008006" key="4">
    <source>
        <dbReference type="Google" id="ProtNLM"/>
    </source>
</evidence>
<gene>
    <name evidence="3" type="ORF">Tci_060415</name>
</gene>
<reference evidence="3" key="1">
    <citation type="journal article" date="2019" name="Sci. Rep.">
        <title>Draft genome of Tanacetum cinerariifolium, the natural source of mosquito coil.</title>
        <authorList>
            <person name="Yamashiro T."/>
            <person name="Shiraishi A."/>
            <person name="Satake H."/>
            <person name="Nakayama K."/>
        </authorList>
    </citation>
    <scope>NUCLEOTIDE SEQUENCE</scope>
</reference>
<evidence type="ECO:0000256" key="1">
    <source>
        <dbReference type="SAM" id="MobiDB-lite"/>
    </source>
</evidence>
<evidence type="ECO:0000256" key="2">
    <source>
        <dbReference type="SAM" id="SignalP"/>
    </source>
</evidence>
<protein>
    <recommendedName>
        <fullName evidence="4">Reverse transcriptase domain-containing protein</fullName>
    </recommendedName>
</protein>
<dbReference type="EMBL" id="BKCJ010009749">
    <property type="protein sequence ID" value="GEU88437.1"/>
    <property type="molecule type" value="Genomic_DNA"/>
</dbReference>
<feature type="compositionally biased region" description="Basic and acidic residues" evidence="1">
    <location>
        <begin position="173"/>
        <end position="184"/>
    </location>
</feature>
<feature type="compositionally biased region" description="Low complexity" evidence="1">
    <location>
        <begin position="188"/>
        <end position="216"/>
    </location>
</feature>
<proteinExistence type="predicted"/>
<organism evidence="3">
    <name type="scientific">Tanacetum cinerariifolium</name>
    <name type="common">Dalmatian daisy</name>
    <name type="synonym">Chrysanthemum cinerariifolium</name>
    <dbReference type="NCBI Taxonomy" id="118510"/>
    <lineage>
        <taxon>Eukaryota</taxon>
        <taxon>Viridiplantae</taxon>
        <taxon>Streptophyta</taxon>
        <taxon>Embryophyta</taxon>
        <taxon>Tracheophyta</taxon>
        <taxon>Spermatophyta</taxon>
        <taxon>Magnoliopsida</taxon>
        <taxon>eudicotyledons</taxon>
        <taxon>Gunneridae</taxon>
        <taxon>Pentapetalae</taxon>
        <taxon>asterids</taxon>
        <taxon>campanulids</taxon>
        <taxon>Asterales</taxon>
        <taxon>Asteraceae</taxon>
        <taxon>Asteroideae</taxon>
        <taxon>Anthemideae</taxon>
        <taxon>Anthemidinae</taxon>
        <taxon>Tanacetum</taxon>
    </lineage>
</organism>
<evidence type="ECO:0000313" key="3">
    <source>
        <dbReference type="EMBL" id="GEU88437.1"/>
    </source>
</evidence>